<keyword evidence="1" id="KW-0472">Membrane</keyword>
<feature type="transmembrane region" description="Helical" evidence="1">
    <location>
        <begin position="22"/>
        <end position="55"/>
    </location>
</feature>
<proteinExistence type="predicted"/>
<dbReference type="InterPro" id="IPR025241">
    <property type="entry name" value="DUF4190"/>
</dbReference>
<dbReference type="OrthoDB" id="2942804at2"/>
<evidence type="ECO:0000313" key="4">
    <source>
        <dbReference type="Proteomes" id="UP000324517"/>
    </source>
</evidence>
<evidence type="ECO:0000313" key="3">
    <source>
        <dbReference type="EMBL" id="TYS69329.1"/>
    </source>
</evidence>
<name>A0A5D4T230_9BACI</name>
<keyword evidence="1" id="KW-0812">Transmembrane</keyword>
<feature type="transmembrane region" description="Helical" evidence="1">
    <location>
        <begin position="75"/>
        <end position="96"/>
    </location>
</feature>
<dbReference type="Pfam" id="PF13828">
    <property type="entry name" value="DUF4190"/>
    <property type="match status" value="1"/>
</dbReference>
<evidence type="ECO:0000256" key="1">
    <source>
        <dbReference type="SAM" id="Phobius"/>
    </source>
</evidence>
<accession>A0A5D4T230</accession>
<keyword evidence="1" id="KW-1133">Transmembrane helix</keyword>
<gene>
    <name evidence="3" type="ORF">FZC75_17400</name>
</gene>
<reference evidence="3 4" key="1">
    <citation type="submission" date="2019-08" db="EMBL/GenBank/DDBJ databases">
        <title>Bacillus genomes from the desert of Cuatro Cienegas, Coahuila.</title>
        <authorList>
            <person name="Olmedo-Alvarez G."/>
        </authorList>
    </citation>
    <scope>NUCLEOTIDE SEQUENCE [LARGE SCALE GENOMIC DNA]</scope>
    <source>
        <strain evidence="3 4">CH98b_3T</strain>
    </source>
</reference>
<evidence type="ECO:0000259" key="2">
    <source>
        <dbReference type="Pfam" id="PF13828"/>
    </source>
</evidence>
<sequence>MVGAKMNESVSHSETGKLNSNAILSLVLGIISIVCCVISFLSMLFAVPGFVLAVIGLNEIHKTDQSGRGYAKAGLVCSLVGIILPLIIILISLLLFESTDFIMEVI</sequence>
<comment type="caution">
    <text evidence="3">The sequence shown here is derived from an EMBL/GenBank/DDBJ whole genome shotgun (WGS) entry which is preliminary data.</text>
</comment>
<protein>
    <submittedName>
        <fullName evidence="3">DUF4190 domain-containing protein</fullName>
    </submittedName>
</protein>
<dbReference type="Proteomes" id="UP000324517">
    <property type="component" value="Unassembled WGS sequence"/>
</dbReference>
<dbReference type="AlphaFoldDB" id="A0A5D4T230"/>
<feature type="domain" description="DUF4190" evidence="2">
    <location>
        <begin position="22"/>
        <end position="87"/>
    </location>
</feature>
<organism evidence="3 4">
    <name type="scientific">Sutcliffiella horikoshii</name>
    <dbReference type="NCBI Taxonomy" id="79883"/>
    <lineage>
        <taxon>Bacteria</taxon>
        <taxon>Bacillati</taxon>
        <taxon>Bacillota</taxon>
        <taxon>Bacilli</taxon>
        <taxon>Bacillales</taxon>
        <taxon>Bacillaceae</taxon>
        <taxon>Sutcliffiella</taxon>
    </lineage>
</organism>
<dbReference type="EMBL" id="VTET01000009">
    <property type="protein sequence ID" value="TYS69329.1"/>
    <property type="molecule type" value="Genomic_DNA"/>
</dbReference>